<dbReference type="Proteomes" id="UP000546200">
    <property type="component" value="Unassembled WGS sequence"/>
</dbReference>
<feature type="transmembrane region" description="Helical" evidence="1">
    <location>
        <begin position="178"/>
        <end position="199"/>
    </location>
</feature>
<feature type="transmembrane region" description="Helical" evidence="1">
    <location>
        <begin position="100"/>
        <end position="120"/>
    </location>
</feature>
<dbReference type="Pfam" id="PF25853">
    <property type="entry name" value="DUF6311_C"/>
    <property type="match status" value="1"/>
</dbReference>
<evidence type="ECO:0000259" key="3">
    <source>
        <dbReference type="Pfam" id="PF25853"/>
    </source>
</evidence>
<evidence type="ECO:0000259" key="2">
    <source>
        <dbReference type="Pfam" id="PF19830"/>
    </source>
</evidence>
<keyword evidence="1" id="KW-0812">Transmembrane</keyword>
<evidence type="ECO:0000313" key="4">
    <source>
        <dbReference type="EMBL" id="MBB5714212.1"/>
    </source>
</evidence>
<dbReference type="AlphaFoldDB" id="A0A7W9BBN0"/>
<accession>A0A7W9BBN0</accession>
<organism evidence="4 5">
    <name type="scientific">Sphingomonas aerophila</name>
    <dbReference type="NCBI Taxonomy" id="1344948"/>
    <lineage>
        <taxon>Bacteria</taxon>
        <taxon>Pseudomonadati</taxon>
        <taxon>Pseudomonadota</taxon>
        <taxon>Alphaproteobacteria</taxon>
        <taxon>Sphingomonadales</taxon>
        <taxon>Sphingomonadaceae</taxon>
        <taxon>Sphingomonas</taxon>
    </lineage>
</organism>
<feature type="transmembrane region" description="Helical" evidence="1">
    <location>
        <begin position="310"/>
        <end position="332"/>
    </location>
</feature>
<feature type="transmembrane region" description="Helical" evidence="1">
    <location>
        <begin position="282"/>
        <end position="301"/>
    </location>
</feature>
<dbReference type="EMBL" id="JACIJK010000003">
    <property type="protein sequence ID" value="MBB5714212.1"/>
    <property type="molecule type" value="Genomic_DNA"/>
</dbReference>
<feature type="domain" description="DUF6311" evidence="2">
    <location>
        <begin position="12"/>
        <end position="395"/>
    </location>
</feature>
<gene>
    <name evidence="4" type="ORF">FHS94_001043</name>
</gene>
<proteinExistence type="predicted"/>
<comment type="caution">
    <text evidence="4">The sequence shown here is derived from an EMBL/GenBank/DDBJ whole genome shotgun (WGS) entry which is preliminary data.</text>
</comment>
<dbReference type="InterPro" id="IPR046278">
    <property type="entry name" value="DUF6311"/>
</dbReference>
<feature type="domain" description="DUF6311" evidence="3">
    <location>
        <begin position="422"/>
        <end position="522"/>
    </location>
</feature>
<feature type="transmembrane region" description="Helical" evidence="1">
    <location>
        <begin position="219"/>
        <end position="237"/>
    </location>
</feature>
<keyword evidence="1" id="KW-1133">Transmembrane helix</keyword>
<dbReference type="Pfam" id="PF19830">
    <property type="entry name" value="DUF6311"/>
    <property type="match status" value="1"/>
</dbReference>
<evidence type="ECO:0000256" key="1">
    <source>
        <dbReference type="SAM" id="Phobius"/>
    </source>
</evidence>
<dbReference type="RefSeq" id="WP_184055344.1">
    <property type="nucleotide sequence ID" value="NZ_JACIJK010000003.1"/>
</dbReference>
<reference evidence="4 5" key="1">
    <citation type="submission" date="2020-08" db="EMBL/GenBank/DDBJ databases">
        <title>Genomic Encyclopedia of Type Strains, Phase IV (KMG-IV): sequencing the most valuable type-strain genomes for metagenomic binning, comparative biology and taxonomic classification.</title>
        <authorList>
            <person name="Goeker M."/>
        </authorList>
    </citation>
    <scope>NUCLEOTIDE SEQUENCE [LARGE SCALE GENOMIC DNA]</scope>
    <source>
        <strain evidence="4 5">DSM 100044</strain>
    </source>
</reference>
<evidence type="ECO:0000313" key="5">
    <source>
        <dbReference type="Proteomes" id="UP000546200"/>
    </source>
</evidence>
<name>A0A7W9BBN0_9SPHN</name>
<protein>
    <recommendedName>
        <fullName evidence="6">Glycosyltransferase RgtA/B/C/D-like domain-containing protein</fullName>
    </recommendedName>
</protein>
<evidence type="ECO:0008006" key="6">
    <source>
        <dbReference type="Google" id="ProtNLM"/>
    </source>
</evidence>
<keyword evidence="1" id="KW-0472">Membrane</keyword>
<keyword evidence="5" id="KW-1185">Reference proteome</keyword>
<dbReference type="InterPro" id="IPR058671">
    <property type="entry name" value="DUF6311_C"/>
</dbReference>
<feature type="transmembrane region" description="Helical" evidence="1">
    <location>
        <begin position="249"/>
        <end position="270"/>
    </location>
</feature>
<sequence>MRRLLVPLALTALTLALFCWWVHPEVLDILNVGWTLNGKDWGPNALGLAAYLRAGNWPGSTTPLVMAPEGIHLLMMDSNPLAALLLKPFAGWLLPAPIQVIGWVMLINLALHVTFAWLLVRERAPNTGMALAGTALLSLLPTLYNRFPHPNLTAHWLILWSLWLFVDRDRARRWGQWFLVVALAGLIHSYLLLMVLAFWSSAFLREVVLGDDRRGPLASFAAMAGLGVALALFHGLTDTPVSTGTYGSFPMALDALWNPLVATNSVFLPASMYSPNQGFEGFQYLGAGLLLLVVAGALLGLKQRPGRDGLVWLTPALFVLAAVAVSDVVVWGDARLVHARPPQGVIDALDLVRASGRLFWPTSYVLVYAALTASMRWNKARLLITAALVLQVADMVPMMATIRGETARATDPSVFERTRDPRWATLIAGAGAIDIQPPEAFRDAKLLEEIGWHAMLGCRPMRFMYVSRVSRAATARLAAERQDFLAGKVPADRLVVLYPGERVPNPLQARSRVLDGVSVVIPVAPAPPLSCSSSPRSAS</sequence>